<evidence type="ECO:0000256" key="10">
    <source>
        <dbReference type="ARBA" id="ARBA00038466"/>
    </source>
</evidence>
<comment type="similarity">
    <text evidence="10">Belongs to the glycosyltransferase 22 family. PIGZ subfamily.</text>
</comment>
<dbReference type="EMBL" id="JAWDJX010000014">
    <property type="protein sequence ID" value="KAK3053857.1"/>
    <property type="molecule type" value="Genomic_DNA"/>
</dbReference>
<evidence type="ECO:0000256" key="7">
    <source>
        <dbReference type="ARBA" id="ARBA00022824"/>
    </source>
</evidence>
<evidence type="ECO:0000256" key="2">
    <source>
        <dbReference type="ARBA" id="ARBA00004687"/>
    </source>
</evidence>
<sequence>MWRRLYLFLLLVRLYFALQPSYIHPDEHFQGPEVIASQIFDWPSDPPWEFVSDEPIRSFFPLWLAYGFPLTLLKWIWEGLGYGEVQPTLAFYALRILMFVLSFVLEDWALHELIPLPRDRTRAIALVASSYVTWTFQMHTFSNSIDTLLVLWCIVLIRRIREHPESTMAGACFGLAFMGVLGIFNRITFPAFILVPGLQIVPHLFTRSLRIPILLAAALLTLAVAVTVDTEIYASVRPSLRNIRDTTIFTPLNNFYYNLDPANLAVHGLHPYYQHFALNLPQLLGPAIPVLLFSSRKNTLFWSGIAGIAALSCFQHQEPRFLLPAIPLFLATIKLPTRFSRLFLTSWILFNATLGVLFGIYHQAGILPAQRFLARETNTSQISWWRTYPPPTWLEGSFLSPDAKVKDYMGFDFDQLVEELYNKAECQDERTSVSMLVAPLSAVELDDYLEYEGSGIYGATIKLEEVWRTSRHVGLDDLDFAGEGVWKTLRRVVGRRGLAVWVINKKC</sequence>
<evidence type="ECO:0000256" key="3">
    <source>
        <dbReference type="ARBA" id="ARBA00022502"/>
    </source>
</evidence>
<feature type="transmembrane region" description="Helical" evidence="11">
    <location>
        <begin position="136"/>
        <end position="157"/>
    </location>
</feature>
<keyword evidence="4 11" id="KW-0328">Glycosyltransferase</keyword>
<keyword evidence="7 11" id="KW-0256">Endoplasmic reticulum</keyword>
<keyword evidence="5" id="KW-0808">Transferase</keyword>
<evidence type="ECO:0000313" key="14">
    <source>
        <dbReference type="Proteomes" id="UP001271007"/>
    </source>
</evidence>
<keyword evidence="9 11" id="KW-0472">Membrane</keyword>
<evidence type="ECO:0000256" key="1">
    <source>
        <dbReference type="ARBA" id="ARBA00004477"/>
    </source>
</evidence>
<accession>A0AAJ0DHA6</accession>
<feature type="transmembrane region" description="Helical" evidence="11">
    <location>
        <begin position="342"/>
        <end position="361"/>
    </location>
</feature>
<feature type="signal peptide" evidence="12">
    <location>
        <begin position="1"/>
        <end position="17"/>
    </location>
</feature>
<evidence type="ECO:0000313" key="13">
    <source>
        <dbReference type="EMBL" id="KAK3053857.1"/>
    </source>
</evidence>
<evidence type="ECO:0000256" key="9">
    <source>
        <dbReference type="ARBA" id="ARBA00023136"/>
    </source>
</evidence>
<dbReference type="GO" id="GO:0006506">
    <property type="term" value="P:GPI anchor biosynthetic process"/>
    <property type="evidence" value="ECO:0007669"/>
    <property type="project" value="UniProtKB-KW"/>
</dbReference>
<keyword evidence="3" id="KW-0337">GPI-anchor biosynthesis</keyword>
<keyword evidence="14" id="KW-1185">Reference proteome</keyword>
<feature type="transmembrane region" description="Helical" evidence="11">
    <location>
        <begin position="169"/>
        <end position="193"/>
    </location>
</feature>
<keyword evidence="6 11" id="KW-0812">Transmembrane</keyword>
<comment type="caution">
    <text evidence="13">The sequence shown here is derived from an EMBL/GenBank/DDBJ whole genome shotgun (WGS) entry which is preliminary data.</text>
</comment>
<dbReference type="AlphaFoldDB" id="A0AAJ0DHA6"/>
<comment type="subcellular location">
    <subcellularLocation>
        <location evidence="1 11">Endoplasmic reticulum membrane</location>
        <topology evidence="1 11">Multi-pass membrane protein</topology>
    </subcellularLocation>
</comment>
<comment type="pathway">
    <text evidence="2">Glycolipid biosynthesis; glycosylphosphatidylinositol-anchor biosynthesis.</text>
</comment>
<organism evidence="13 14">
    <name type="scientific">Extremus antarcticus</name>
    <dbReference type="NCBI Taxonomy" id="702011"/>
    <lineage>
        <taxon>Eukaryota</taxon>
        <taxon>Fungi</taxon>
        <taxon>Dikarya</taxon>
        <taxon>Ascomycota</taxon>
        <taxon>Pezizomycotina</taxon>
        <taxon>Dothideomycetes</taxon>
        <taxon>Dothideomycetidae</taxon>
        <taxon>Mycosphaerellales</taxon>
        <taxon>Extremaceae</taxon>
        <taxon>Extremus</taxon>
    </lineage>
</organism>
<dbReference type="PANTHER" id="PTHR22760">
    <property type="entry name" value="GLYCOSYLTRANSFERASE"/>
    <property type="match status" value="1"/>
</dbReference>
<dbReference type="Pfam" id="PF03901">
    <property type="entry name" value="Glyco_transf_22"/>
    <property type="match status" value="1"/>
</dbReference>
<protein>
    <recommendedName>
        <fullName evidence="11">Mannosyltransferase</fullName>
        <ecNumber evidence="11">2.4.1.-</ecNumber>
    </recommendedName>
</protein>
<dbReference type="Proteomes" id="UP001271007">
    <property type="component" value="Unassembled WGS sequence"/>
</dbReference>
<evidence type="ECO:0000256" key="12">
    <source>
        <dbReference type="SAM" id="SignalP"/>
    </source>
</evidence>
<evidence type="ECO:0000256" key="8">
    <source>
        <dbReference type="ARBA" id="ARBA00022989"/>
    </source>
</evidence>
<feature type="transmembrane region" description="Helical" evidence="11">
    <location>
        <begin position="60"/>
        <end position="77"/>
    </location>
</feature>
<evidence type="ECO:0000256" key="11">
    <source>
        <dbReference type="RuleBase" id="RU363075"/>
    </source>
</evidence>
<evidence type="ECO:0000256" key="4">
    <source>
        <dbReference type="ARBA" id="ARBA00022676"/>
    </source>
</evidence>
<dbReference type="PANTHER" id="PTHR22760:SF3">
    <property type="entry name" value="GPI MANNOSYLTRANSFERASE 4"/>
    <property type="match status" value="1"/>
</dbReference>
<dbReference type="InterPro" id="IPR005599">
    <property type="entry name" value="GPI_mannosylTrfase"/>
</dbReference>
<keyword evidence="8 11" id="KW-1133">Transmembrane helix</keyword>
<evidence type="ECO:0000256" key="6">
    <source>
        <dbReference type="ARBA" id="ARBA00022692"/>
    </source>
</evidence>
<gene>
    <name evidence="13" type="primary">SMP3</name>
    <name evidence="13" type="ORF">LTR09_005137</name>
</gene>
<feature type="chain" id="PRO_5042585371" description="Mannosyltransferase" evidence="12">
    <location>
        <begin position="18"/>
        <end position="507"/>
    </location>
</feature>
<feature type="transmembrane region" description="Helical" evidence="11">
    <location>
        <begin position="89"/>
        <end position="110"/>
    </location>
</feature>
<dbReference type="EC" id="2.4.1.-" evidence="11"/>
<dbReference type="GO" id="GO:0000026">
    <property type="term" value="F:alpha-1,2-mannosyltransferase activity"/>
    <property type="evidence" value="ECO:0007669"/>
    <property type="project" value="TreeGrafter"/>
</dbReference>
<reference evidence="13" key="1">
    <citation type="submission" date="2023-04" db="EMBL/GenBank/DDBJ databases">
        <title>Black Yeasts Isolated from many extreme environments.</title>
        <authorList>
            <person name="Coleine C."/>
            <person name="Stajich J.E."/>
            <person name="Selbmann L."/>
        </authorList>
    </citation>
    <scope>NUCLEOTIDE SEQUENCE</scope>
    <source>
        <strain evidence="13">CCFEE 5312</strain>
    </source>
</reference>
<feature type="transmembrane region" description="Helical" evidence="11">
    <location>
        <begin position="213"/>
        <end position="234"/>
    </location>
</feature>
<keyword evidence="12" id="KW-0732">Signal</keyword>
<proteinExistence type="inferred from homology"/>
<name>A0AAJ0DHA6_9PEZI</name>
<dbReference type="GO" id="GO:0005789">
    <property type="term" value="C:endoplasmic reticulum membrane"/>
    <property type="evidence" value="ECO:0007669"/>
    <property type="project" value="UniProtKB-SubCell"/>
</dbReference>
<evidence type="ECO:0000256" key="5">
    <source>
        <dbReference type="ARBA" id="ARBA00022679"/>
    </source>
</evidence>